<keyword evidence="3" id="KW-1185">Reference proteome</keyword>
<proteinExistence type="predicted"/>
<accession>A0ABR3VIS7</accession>
<feature type="compositionally biased region" description="Polar residues" evidence="1">
    <location>
        <begin position="1"/>
        <end position="12"/>
    </location>
</feature>
<organism evidence="2 3">
    <name type="scientific">Humicola insolens</name>
    <name type="common">Soft-rot fungus</name>
    <dbReference type="NCBI Taxonomy" id="85995"/>
    <lineage>
        <taxon>Eukaryota</taxon>
        <taxon>Fungi</taxon>
        <taxon>Dikarya</taxon>
        <taxon>Ascomycota</taxon>
        <taxon>Pezizomycotina</taxon>
        <taxon>Sordariomycetes</taxon>
        <taxon>Sordariomycetidae</taxon>
        <taxon>Sordariales</taxon>
        <taxon>Chaetomiaceae</taxon>
        <taxon>Mycothermus</taxon>
    </lineage>
</organism>
<protein>
    <submittedName>
        <fullName evidence="2">Uncharacterized protein</fullName>
    </submittedName>
</protein>
<feature type="region of interest" description="Disordered" evidence="1">
    <location>
        <begin position="1"/>
        <end position="61"/>
    </location>
</feature>
<evidence type="ECO:0000313" key="3">
    <source>
        <dbReference type="Proteomes" id="UP001583172"/>
    </source>
</evidence>
<evidence type="ECO:0000313" key="2">
    <source>
        <dbReference type="EMBL" id="KAL1841656.1"/>
    </source>
</evidence>
<dbReference type="Proteomes" id="UP001583172">
    <property type="component" value="Unassembled WGS sequence"/>
</dbReference>
<evidence type="ECO:0000256" key="1">
    <source>
        <dbReference type="SAM" id="MobiDB-lite"/>
    </source>
</evidence>
<name>A0ABR3VIS7_HUMIN</name>
<reference evidence="2 3" key="1">
    <citation type="journal article" date="2024" name="Commun. Biol.">
        <title>Comparative genomic analysis of thermophilic fungi reveals convergent evolutionary adaptations and gene losses.</title>
        <authorList>
            <person name="Steindorff A.S."/>
            <person name="Aguilar-Pontes M.V."/>
            <person name="Robinson A.J."/>
            <person name="Andreopoulos B."/>
            <person name="LaButti K."/>
            <person name="Kuo A."/>
            <person name="Mondo S."/>
            <person name="Riley R."/>
            <person name="Otillar R."/>
            <person name="Haridas S."/>
            <person name="Lipzen A."/>
            <person name="Grimwood J."/>
            <person name="Schmutz J."/>
            <person name="Clum A."/>
            <person name="Reid I.D."/>
            <person name="Moisan M.C."/>
            <person name="Butler G."/>
            <person name="Nguyen T.T.M."/>
            <person name="Dewar K."/>
            <person name="Conant G."/>
            <person name="Drula E."/>
            <person name="Henrissat B."/>
            <person name="Hansel C."/>
            <person name="Singer S."/>
            <person name="Hutchinson M.I."/>
            <person name="de Vries R.P."/>
            <person name="Natvig D.O."/>
            <person name="Powell A.J."/>
            <person name="Tsang A."/>
            <person name="Grigoriev I.V."/>
        </authorList>
    </citation>
    <scope>NUCLEOTIDE SEQUENCE [LARGE SCALE GENOMIC DNA]</scope>
    <source>
        <strain evidence="2 3">CBS 620.91</strain>
    </source>
</reference>
<dbReference type="EMBL" id="JAZGSY010000068">
    <property type="protein sequence ID" value="KAL1841656.1"/>
    <property type="molecule type" value="Genomic_DNA"/>
</dbReference>
<feature type="compositionally biased region" description="Polar residues" evidence="1">
    <location>
        <begin position="23"/>
        <end position="32"/>
    </location>
</feature>
<gene>
    <name evidence="2" type="ORF">VTJ49DRAFT_6762</name>
</gene>
<comment type="caution">
    <text evidence="2">The sequence shown here is derived from an EMBL/GenBank/DDBJ whole genome shotgun (WGS) entry which is preliminary data.</text>
</comment>
<sequence length="211" mass="23705">MPPKSNFMTSLRASRERAKRSHASQSLPSTGPSLPADAPVPDESGSNKSVTTRDTDGETDETLSDWADFENEKPWPCDPCIDSAIADESSGACKVVQGKTACARCIKHGREDACRVPPQTLVPYAKRFLRRRRILHCLYPLAWRVEKGIRERFALTFNLGREGVANQWYRATLIELCASWAQIYDDMVPLEILEESEDSSSWEDIPSDENE</sequence>